<dbReference type="PANTHER" id="PTHR22706:SF1">
    <property type="entry name" value="ASSEMBLY FACTOR FOR SPINDLE MICROTUBULES"/>
    <property type="match status" value="1"/>
</dbReference>
<keyword evidence="4" id="KW-0112">Calmodulin-binding</keyword>
<dbReference type="PROSITE" id="PS50096">
    <property type="entry name" value="IQ"/>
    <property type="match status" value="16"/>
</dbReference>
<organism evidence="8 9">
    <name type="scientific">[Myrmecia] bisecta</name>
    <dbReference type="NCBI Taxonomy" id="41462"/>
    <lineage>
        <taxon>Eukaryota</taxon>
        <taxon>Viridiplantae</taxon>
        <taxon>Chlorophyta</taxon>
        <taxon>core chlorophytes</taxon>
        <taxon>Trebouxiophyceae</taxon>
        <taxon>Trebouxiales</taxon>
        <taxon>Trebouxiaceae</taxon>
        <taxon>Myrmecia</taxon>
    </lineage>
</organism>
<dbReference type="Gene3D" id="1.25.10.10">
    <property type="entry name" value="Leucine-rich Repeat Variant"/>
    <property type="match status" value="1"/>
</dbReference>
<dbReference type="GO" id="GO:0007051">
    <property type="term" value="P:spindle organization"/>
    <property type="evidence" value="ECO:0007669"/>
    <property type="project" value="TreeGrafter"/>
</dbReference>
<dbReference type="Pfam" id="PF00612">
    <property type="entry name" value="IQ"/>
    <property type="match status" value="10"/>
</dbReference>
<dbReference type="InterPro" id="IPR027417">
    <property type="entry name" value="P-loop_NTPase"/>
</dbReference>
<dbReference type="SMART" id="SM00033">
    <property type="entry name" value="CH"/>
    <property type="match status" value="2"/>
</dbReference>
<dbReference type="GO" id="GO:0000278">
    <property type="term" value="P:mitotic cell cycle"/>
    <property type="evidence" value="ECO:0007669"/>
    <property type="project" value="TreeGrafter"/>
</dbReference>
<sequence length="1620" mass="182444">MAQPQRPLWERDLNVADSSQQTPVLHLEKFSEPPWLDFGRMKTGSHKTVVLEVKNKSLLTQDIALERVPNQQGFHVLVEGKSAPVGTVWTVAPAGRLTIETPHADAADAARAARPRQSFSYFHTGLWMDKQERAFTAWLNSVLVPGRNDEAADALAARRLAARMRGVLWRLYSQDAEIISVMVKVESRIDAGFLRMRDEEAQLGDLKLRESAMDVLKSYHPFWLRLAVEIVVGQVITPPGGLHAFMLERFLNDPELARQHAFNAGIDGLYPPEYWVELGRVVLKRFLLLVLLLDRAVLGPRLPPAVPLLFQRKALIKSSAAVASTFLRGRLFGEGDVMRHLSGLGFRLQYQQDPLAEFDFGISNLALDLRDGLRLCKLVETLTGMEGVLAQVRFPAKRRPSQLFNLALALEAMQEAGLPLDGIKVQRGVVTLRAEDISGGDREATLGLLWRLITQFQLPLLVEAAKLKAEIQRVLKRNERRRSLARSCAAPAPVLDVYMANERMSLLMQWAGAVCAGSGVPVHNFTVAFADGRVLCLLVNYYLPWCLSKDAIYVAESASAEDAAVFEAEEEIHFSPKGWCAVFEAGGCIDQEAIERHRDGVRRNFALVQDAAKALGDIPLMLSSNDFAEHGPDEKAVITYMAFLCSRLLEAILRGDLSRRAFMDQVIIANILQVGLDRKYELEGFRWGGVSEHIVTRLQAMRRASVQRRAFLRQRQQAILVQSLARRFPQRMAFLQLKGAALLLQAHWRGWAVRWLLRRTKRVWRGHRARAHVQRIKAALLIQRLVRGHQVRRRLARRCSAASLIQANWRAAYQRQVYLRLRHSAVIIQASMRSYAQRMRFLELRGAALTLQHAAATCIQSHWRTAAQLAAYRHHCRCVIRIQAAARGMLARLLLKRIKAAVVIQRVLRGRNTRVRLARQVAAAVAIQSGWRGSAQRRQYQRQRRCLVALQACVRRHAARKQFLSVRAAAIAFQAGWRARQARLLLQRIRAVVVLQKVFRGQQARQWAARKAFLALRAAAVVMQASWRARQARLLLRRMKAAVVLQKTARGHAVRRQLRRQQAAAVVLQAQWRAVAQRQRFRVCRGSATAVQAAFRGWAGRMQFLQLRGAAILTQQRRFHSARMAVIKVQAVARMRVQRMAFVQQRTAAIAFQTAWRARQARILLRQTRAAVVIQRYASMLEMRAAMQEFARAARQYSLRCAAVIKLQALARGFAARRQYRIILAAHQARLQAAAEVRAAALAFIAPWATMFRDRCHFRRIRRATRVIQRQWRAALQVRTCAACTIQAAVRGFLARTQWQRAQRAAVALQAWWRGVFVRAHDGKRKREMRRRLAAAATAALQAPHRQLGARTMAAREVLLTSKQLSHVMIACETLDNCTRYSKGCCQMVADDGGITALLHFIRSCNRSKPQADLLKRALGILVNVCRYPTLVPVVFRAEECVNVLGEQLQINRDKEDVFVASVSVLQRLVADPGRATAVKQTVATVRHLDSIAQILARKIDMEHKYLSRLEGQKGSDVSAREATRKMVAATRQLRALQQVLTALGVTNSEAQAVLATIDDLKSSGASCATPMWAARNTIVRDALNEISNRRGKGGPHDGSHKSGKAVHPNAAKHDQRLHN</sequence>
<dbReference type="InterPro" id="IPR000048">
    <property type="entry name" value="IQ_motif_EF-hand-BS"/>
</dbReference>
<dbReference type="SUPFAM" id="SSF48371">
    <property type="entry name" value="ARM repeat"/>
    <property type="match status" value="1"/>
</dbReference>
<proteinExistence type="predicted"/>
<dbReference type="GO" id="GO:0005516">
    <property type="term" value="F:calmodulin binding"/>
    <property type="evidence" value="ECO:0007669"/>
    <property type="project" value="UniProtKB-KW"/>
</dbReference>
<keyword evidence="5" id="KW-0009">Actin-binding</keyword>
<feature type="domain" description="Calponin-homology (CH)" evidence="7">
    <location>
        <begin position="331"/>
        <end position="457"/>
    </location>
</feature>
<reference evidence="8 9" key="1">
    <citation type="journal article" date="2024" name="Nat. Commun.">
        <title>Phylogenomics reveals the evolutionary origins of lichenization in chlorophyte algae.</title>
        <authorList>
            <person name="Puginier C."/>
            <person name="Libourel C."/>
            <person name="Otte J."/>
            <person name="Skaloud P."/>
            <person name="Haon M."/>
            <person name="Grisel S."/>
            <person name="Petersen M."/>
            <person name="Berrin J.G."/>
            <person name="Delaux P.M."/>
            <person name="Dal Grande F."/>
            <person name="Keller J."/>
        </authorList>
    </citation>
    <scope>NUCLEOTIDE SEQUENCE [LARGE SCALE GENOMIC DNA]</scope>
    <source>
        <strain evidence="8 9">SAG 2043</strain>
    </source>
</reference>
<dbReference type="Proteomes" id="UP001489004">
    <property type="component" value="Unassembled WGS sequence"/>
</dbReference>
<evidence type="ECO:0000259" key="7">
    <source>
        <dbReference type="PROSITE" id="PS50021"/>
    </source>
</evidence>
<dbReference type="GO" id="GO:0051295">
    <property type="term" value="P:establishment of meiotic spindle localization"/>
    <property type="evidence" value="ECO:0007669"/>
    <property type="project" value="TreeGrafter"/>
</dbReference>
<dbReference type="PROSITE" id="PS00019">
    <property type="entry name" value="ACTININ_1"/>
    <property type="match status" value="1"/>
</dbReference>
<dbReference type="GO" id="GO:0003779">
    <property type="term" value="F:actin binding"/>
    <property type="evidence" value="ECO:0007669"/>
    <property type="project" value="UniProtKB-KW"/>
</dbReference>
<evidence type="ECO:0000313" key="8">
    <source>
        <dbReference type="EMBL" id="KAK9814207.1"/>
    </source>
</evidence>
<evidence type="ECO:0000256" key="3">
    <source>
        <dbReference type="ARBA" id="ARBA00022737"/>
    </source>
</evidence>
<evidence type="ECO:0000256" key="4">
    <source>
        <dbReference type="ARBA" id="ARBA00022860"/>
    </source>
</evidence>
<keyword evidence="3" id="KW-0677">Repeat</keyword>
<dbReference type="Pfam" id="PF00307">
    <property type="entry name" value="CH"/>
    <property type="match status" value="2"/>
</dbReference>
<name>A0AAW1Q0H1_9CHLO</name>
<dbReference type="GO" id="GO:0005737">
    <property type="term" value="C:cytoplasm"/>
    <property type="evidence" value="ECO:0007669"/>
    <property type="project" value="UniProtKB-SubCell"/>
</dbReference>
<comment type="caution">
    <text evidence="8">The sequence shown here is derived from an EMBL/GenBank/DDBJ whole genome shotgun (WGS) entry which is preliminary data.</text>
</comment>
<gene>
    <name evidence="8" type="ORF">WJX72_002306</name>
</gene>
<protein>
    <recommendedName>
        <fullName evidence="7">Calponin-homology (CH) domain-containing protein</fullName>
    </recommendedName>
</protein>
<comment type="subcellular location">
    <subcellularLocation>
        <location evidence="1">Cytoplasm</location>
    </subcellularLocation>
</comment>
<keyword evidence="2" id="KW-0963">Cytoplasm</keyword>
<dbReference type="SUPFAM" id="SSF47576">
    <property type="entry name" value="Calponin-homology domain, CH-domain"/>
    <property type="match status" value="1"/>
</dbReference>
<feature type="region of interest" description="Disordered" evidence="6">
    <location>
        <begin position="1588"/>
        <end position="1620"/>
    </location>
</feature>
<keyword evidence="9" id="KW-1185">Reference proteome</keyword>
<dbReference type="Gene3D" id="1.20.5.190">
    <property type="match status" value="8"/>
</dbReference>
<evidence type="ECO:0000256" key="1">
    <source>
        <dbReference type="ARBA" id="ARBA00004496"/>
    </source>
</evidence>
<dbReference type="InterPro" id="IPR051185">
    <property type="entry name" value="ASPM"/>
</dbReference>
<dbReference type="SUPFAM" id="SSF52540">
    <property type="entry name" value="P-loop containing nucleoside triphosphate hydrolases"/>
    <property type="match status" value="3"/>
</dbReference>
<accession>A0AAW1Q0H1</accession>
<dbReference type="GO" id="GO:0000922">
    <property type="term" value="C:spindle pole"/>
    <property type="evidence" value="ECO:0007669"/>
    <property type="project" value="TreeGrafter"/>
</dbReference>
<dbReference type="PANTHER" id="PTHR22706">
    <property type="entry name" value="ASSEMBLY FACTOR FOR SPINDLE MICROTUBULES"/>
    <property type="match status" value="1"/>
</dbReference>
<evidence type="ECO:0000256" key="5">
    <source>
        <dbReference type="ARBA" id="ARBA00023203"/>
    </source>
</evidence>
<evidence type="ECO:0000313" key="9">
    <source>
        <dbReference type="Proteomes" id="UP001489004"/>
    </source>
</evidence>
<dbReference type="PROSITE" id="PS50021">
    <property type="entry name" value="CH"/>
    <property type="match status" value="2"/>
</dbReference>
<dbReference type="SMART" id="SM00015">
    <property type="entry name" value="IQ"/>
    <property type="match status" value="23"/>
</dbReference>
<dbReference type="InterPro" id="IPR036872">
    <property type="entry name" value="CH_dom_sf"/>
</dbReference>
<dbReference type="InterPro" id="IPR011989">
    <property type="entry name" value="ARM-like"/>
</dbReference>
<dbReference type="InterPro" id="IPR001589">
    <property type="entry name" value="Actinin_actin-bd_CS"/>
</dbReference>
<feature type="domain" description="Calponin-homology (CH)" evidence="7">
    <location>
        <begin position="501"/>
        <end position="649"/>
    </location>
</feature>
<evidence type="ECO:0000256" key="6">
    <source>
        <dbReference type="SAM" id="MobiDB-lite"/>
    </source>
</evidence>
<dbReference type="InterPro" id="IPR016024">
    <property type="entry name" value="ARM-type_fold"/>
</dbReference>
<dbReference type="CDD" id="cd21223">
    <property type="entry name" value="CH_ASPM_rpt1"/>
    <property type="match status" value="1"/>
</dbReference>
<evidence type="ECO:0000256" key="2">
    <source>
        <dbReference type="ARBA" id="ARBA00022490"/>
    </source>
</evidence>
<dbReference type="EMBL" id="JALJOR010000007">
    <property type="protein sequence ID" value="KAK9814207.1"/>
    <property type="molecule type" value="Genomic_DNA"/>
</dbReference>
<dbReference type="InterPro" id="IPR001715">
    <property type="entry name" value="CH_dom"/>
</dbReference>
<dbReference type="Gene3D" id="1.10.418.10">
    <property type="entry name" value="Calponin-like domain"/>
    <property type="match status" value="2"/>
</dbReference>
<dbReference type="CDD" id="cd21224">
    <property type="entry name" value="CH_ASPM_rpt2"/>
    <property type="match status" value="1"/>
</dbReference>